<keyword evidence="3 7" id="KW-0808">Transferase</keyword>
<dbReference type="NCBIfam" id="TIGR01469">
    <property type="entry name" value="cobA_cysG_Cterm"/>
    <property type="match status" value="1"/>
</dbReference>
<evidence type="ECO:0000256" key="5">
    <source>
        <dbReference type="ARBA" id="ARBA00023244"/>
    </source>
</evidence>
<evidence type="ECO:0000259" key="6">
    <source>
        <dbReference type="Pfam" id="PF00590"/>
    </source>
</evidence>
<dbReference type="GO" id="GO:0004851">
    <property type="term" value="F:uroporphyrin-III C-methyltransferase activity"/>
    <property type="evidence" value="ECO:0007669"/>
    <property type="project" value="UniProtKB-EC"/>
</dbReference>
<organism evidence="7 8">
    <name type="scientific">Frankia umida</name>
    <dbReference type="NCBI Taxonomy" id="573489"/>
    <lineage>
        <taxon>Bacteria</taxon>
        <taxon>Bacillati</taxon>
        <taxon>Actinomycetota</taxon>
        <taxon>Actinomycetes</taxon>
        <taxon>Frankiales</taxon>
        <taxon>Frankiaceae</taxon>
        <taxon>Frankia</taxon>
    </lineage>
</organism>
<keyword evidence="5" id="KW-0627">Porphyrin biosynthesis</keyword>
<accession>A0ABT0JSH0</accession>
<dbReference type="EMBL" id="JALKFT010000001">
    <property type="protein sequence ID" value="MCK9874496.1"/>
    <property type="molecule type" value="Genomic_DNA"/>
</dbReference>
<protein>
    <recommendedName>
        <fullName evidence="1">uroporphyrinogen-III C-methyltransferase</fullName>
        <ecNumber evidence="1">2.1.1.107</ecNumber>
    </recommendedName>
</protein>
<dbReference type="Proteomes" id="UP001201873">
    <property type="component" value="Unassembled WGS sequence"/>
</dbReference>
<dbReference type="Pfam" id="PF00590">
    <property type="entry name" value="TP_methylase"/>
    <property type="match status" value="1"/>
</dbReference>
<dbReference type="InterPro" id="IPR000878">
    <property type="entry name" value="4pyrrol_Mease"/>
</dbReference>
<keyword evidence="4" id="KW-0949">S-adenosyl-L-methionine</keyword>
<dbReference type="Gene3D" id="3.40.1010.10">
    <property type="entry name" value="Cobalt-precorrin-4 Transmethylase, Domain 1"/>
    <property type="match status" value="1"/>
</dbReference>
<dbReference type="InterPro" id="IPR035996">
    <property type="entry name" value="4pyrrol_Methylase_sf"/>
</dbReference>
<evidence type="ECO:0000313" key="8">
    <source>
        <dbReference type="Proteomes" id="UP001201873"/>
    </source>
</evidence>
<dbReference type="RefSeq" id="WP_248823235.1">
    <property type="nucleotide sequence ID" value="NZ_JALKFT010000001.1"/>
</dbReference>
<gene>
    <name evidence="7" type="primary">cobA</name>
    <name evidence="7" type="ORF">MXD59_01650</name>
</gene>
<dbReference type="InterPro" id="IPR014776">
    <property type="entry name" value="4pyrrole_Mease_sub2"/>
</dbReference>
<reference evidence="7 8" key="1">
    <citation type="submission" date="2022-04" db="EMBL/GenBank/DDBJ databases">
        <title>Genome diversity in the genus Frankia.</title>
        <authorList>
            <person name="Carlos-Shanley C."/>
            <person name="Hahn D."/>
        </authorList>
    </citation>
    <scope>NUCLEOTIDE SEQUENCE [LARGE SCALE GENOMIC DNA]</scope>
    <source>
        <strain evidence="7 8">Ag45/Mut15</strain>
    </source>
</reference>
<dbReference type="GO" id="GO:0032259">
    <property type="term" value="P:methylation"/>
    <property type="evidence" value="ECO:0007669"/>
    <property type="project" value="UniProtKB-KW"/>
</dbReference>
<dbReference type="Gene3D" id="3.30.950.10">
    <property type="entry name" value="Methyltransferase, Cobalt-precorrin-4 Transmethylase, Domain 2"/>
    <property type="match status" value="1"/>
</dbReference>
<evidence type="ECO:0000313" key="7">
    <source>
        <dbReference type="EMBL" id="MCK9874496.1"/>
    </source>
</evidence>
<dbReference type="NCBIfam" id="NF004790">
    <property type="entry name" value="PRK06136.1"/>
    <property type="match status" value="1"/>
</dbReference>
<dbReference type="PANTHER" id="PTHR45790">
    <property type="entry name" value="SIROHEME SYNTHASE-RELATED"/>
    <property type="match status" value="1"/>
</dbReference>
<dbReference type="EC" id="2.1.1.107" evidence="1"/>
<dbReference type="CDD" id="cd11642">
    <property type="entry name" value="SUMT"/>
    <property type="match status" value="1"/>
</dbReference>
<keyword evidence="2 7" id="KW-0489">Methyltransferase</keyword>
<dbReference type="SUPFAM" id="SSF53790">
    <property type="entry name" value="Tetrapyrrole methylase"/>
    <property type="match status" value="1"/>
</dbReference>
<dbReference type="InterPro" id="IPR050161">
    <property type="entry name" value="Siro_Cobalamin_biosynth"/>
</dbReference>
<comment type="caution">
    <text evidence="7">The sequence shown here is derived from an EMBL/GenBank/DDBJ whole genome shotgun (WGS) entry which is preliminary data.</text>
</comment>
<feature type="domain" description="Tetrapyrrole methylase" evidence="6">
    <location>
        <begin position="21"/>
        <end position="233"/>
    </location>
</feature>
<evidence type="ECO:0000256" key="4">
    <source>
        <dbReference type="ARBA" id="ARBA00022691"/>
    </source>
</evidence>
<evidence type="ECO:0000256" key="2">
    <source>
        <dbReference type="ARBA" id="ARBA00022603"/>
    </source>
</evidence>
<sequence length="279" mass="28168">MDSYGGSDGPGGSGGFVAGWVALVGGGPGRADLITVRGLRLLRIADVVVVDRLAPRELLAETRPGSEIVDAGKAPHGHNLTQDEINAVIVDRASRGLGVVRLKGGDPFVFGRGGEEALACAAAGLPCEIVPGVTSAVAVPALAGIPVTHRGVTQDVTIVSGHVDPSHPGSTVDWDALATGPGTIVVLMGVTALAGVSRELLKRGRPADTPSAVIHAGGTPDETVVVGPLSEIATRAAEAHIASPAVIVVGEVVALRDRLLDGHLAARAALAAHTHPHRH</sequence>
<dbReference type="InterPro" id="IPR006366">
    <property type="entry name" value="CobA/CysG_C"/>
</dbReference>
<dbReference type="PANTHER" id="PTHR45790:SF3">
    <property type="entry name" value="S-ADENOSYL-L-METHIONINE-DEPENDENT UROPORPHYRINOGEN III METHYLTRANSFERASE, CHLOROPLASTIC"/>
    <property type="match status" value="1"/>
</dbReference>
<dbReference type="InterPro" id="IPR014777">
    <property type="entry name" value="4pyrrole_Mease_sub1"/>
</dbReference>
<name>A0ABT0JSH0_9ACTN</name>
<evidence type="ECO:0000256" key="1">
    <source>
        <dbReference type="ARBA" id="ARBA00012162"/>
    </source>
</evidence>
<keyword evidence="8" id="KW-1185">Reference proteome</keyword>
<evidence type="ECO:0000256" key="3">
    <source>
        <dbReference type="ARBA" id="ARBA00022679"/>
    </source>
</evidence>
<proteinExistence type="predicted"/>